<sequence>MVPRCVLSAAAAIAAFRVSPSTPAKHLSQIRKRKKGTRDDTFSEILQASAASDHEHRAWRMNVADSLEKEKVERRKAQQEKERERHQDIKEPLWKRTHMLQTLVDLQVQQS</sequence>
<feature type="region of interest" description="Disordered" evidence="1">
    <location>
        <begin position="63"/>
        <end position="93"/>
    </location>
</feature>
<gene>
    <name evidence="2" type="ORF">KIL84_008269</name>
</gene>
<organism evidence="2 3">
    <name type="scientific">Mauremys mutica</name>
    <name type="common">yellowpond turtle</name>
    <dbReference type="NCBI Taxonomy" id="74926"/>
    <lineage>
        <taxon>Eukaryota</taxon>
        <taxon>Metazoa</taxon>
        <taxon>Chordata</taxon>
        <taxon>Craniata</taxon>
        <taxon>Vertebrata</taxon>
        <taxon>Euteleostomi</taxon>
        <taxon>Archelosauria</taxon>
        <taxon>Testudinata</taxon>
        <taxon>Testudines</taxon>
        <taxon>Cryptodira</taxon>
        <taxon>Durocryptodira</taxon>
        <taxon>Testudinoidea</taxon>
        <taxon>Geoemydidae</taxon>
        <taxon>Geoemydinae</taxon>
        <taxon>Mauremys</taxon>
    </lineage>
</organism>
<reference evidence="2" key="1">
    <citation type="submission" date="2021-09" db="EMBL/GenBank/DDBJ databases">
        <title>The genome of Mauremys mutica provides insights into the evolution of semi-aquatic lifestyle.</title>
        <authorList>
            <person name="Gong S."/>
            <person name="Gao Y."/>
        </authorList>
    </citation>
    <scope>NUCLEOTIDE SEQUENCE</scope>
    <source>
        <strain evidence="2">MM-2020</strain>
        <tissue evidence="2">Muscle</tissue>
    </source>
</reference>
<comment type="caution">
    <text evidence="2">The sequence shown here is derived from an EMBL/GenBank/DDBJ whole genome shotgun (WGS) entry which is preliminary data.</text>
</comment>
<accession>A0A9D4B0A5</accession>
<proteinExistence type="predicted"/>
<dbReference type="EMBL" id="JAHDVG010000477">
    <property type="protein sequence ID" value="KAH1175395.1"/>
    <property type="molecule type" value="Genomic_DNA"/>
</dbReference>
<dbReference type="Proteomes" id="UP000827986">
    <property type="component" value="Unassembled WGS sequence"/>
</dbReference>
<protein>
    <submittedName>
        <fullName evidence="2">Uncharacterized protein</fullName>
    </submittedName>
</protein>
<evidence type="ECO:0000313" key="3">
    <source>
        <dbReference type="Proteomes" id="UP000827986"/>
    </source>
</evidence>
<feature type="compositionally biased region" description="Basic and acidic residues" evidence="1">
    <location>
        <begin position="66"/>
        <end position="93"/>
    </location>
</feature>
<dbReference type="AlphaFoldDB" id="A0A9D4B0A5"/>
<evidence type="ECO:0000256" key="1">
    <source>
        <dbReference type="SAM" id="MobiDB-lite"/>
    </source>
</evidence>
<evidence type="ECO:0000313" key="2">
    <source>
        <dbReference type="EMBL" id="KAH1175395.1"/>
    </source>
</evidence>
<keyword evidence="3" id="KW-1185">Reference proteome</keyword>
<name>A0A9D4B0A5_9SAUR</name>